<dbReference type="Pfam" id="PF04474">
    <property type="entry name" value="DUF554"/>
    <property type="match status" value="1"/>
</dbReference>
<feature type="transmembrane region" description="Helical" evidence="1">
    <location>
        <begin position="115"/>
        <end position="137"/>
    </location>
</feature>
<feature type="transmembrane region" description="Helical" evidence="1">
    <location>
        <begin position="40"/>
        <end position="61"/>
    </location>
</feature>
<dbReference type="RefSeq" id="WP_235807432.1">
    <property type="nucleotide sequence ID" value="NZ_AZDA01000007.1"/>
</dbReference>
<feature type="transmembrane region" description="Helical" evidence="1">
    <location>
        <begin position="202"/>
        <end position="220"/>
    </location>
</feature>
<sequence length="245" mass="26191">MTRIYFVGIGTVVNTGAIVIGGLLGYLFQRLLSEKLQQTLMQAIGVAVLFIGISGTLSRMLVIQHDQISTQGIMMATVSLAIGAILGELIDIEAKFDRLGRWLRQRVGQGNDSKFIDGFVSASLTTCVGAMVIIGPLQDALAHDPTMLFTKALLDAVIVAIYTAAFGLGATFCALPVFVVEIAVTFLAVLINEFLTTPMTNGISLVGSMMIFCIGVNLLFPKKIRVANLLPAIVVVVLYAAVWPN</sequence>
<feature type="transmembrane region" description="Helical" evidence="1">
    <location>
        <begin position="226"/>
        <end position="243"/>
    </location>
</feature>
<keyword evidence="1" id="KW-0472">Membrane</keyword>
<dbReference type="AlphaFoldDB" id="A0A0R1H202"/>
<evidence type="ECO:0000313" key="2">
    <source>
        <dbReference type="EMBL" id="KRK40620.1"/>
    </source>
</evidence>
<feature type="transmembrane region" description="Helical" evidence="1">
    <location>
        <begin position="73"/>
        <end position="94"/>
    </location>
</feature>
<proteinExistence type="predicted"/>
<evidence type="ECO:0000313" key="3">
    <source>
        <dbReference type="Proteomes" id="UP000051461"/>
    </source>
</evidence>
<dbReference type="PANTHER" id="PTHR36111:SF2">
    <property type="entry name" value="INNER MEMBRANE PROTEIN"/>
    <property type="match status" value="1"/>
</dbReference>
<name>A0A0R1H202_9LACO</name>
<protein>
    <submittedName>
        <fullName evidence="2">Membrane protein</fullName>
    </submittedName>
</protein>
<evidence type="ECO:0000256" key="1">
    <source>
        <dbReference type="SAM" id="Phobius"/>
    </source>
</evidence>
<dbReference type="EMBL" id="AZDA01000007">
    <property type="protein sequence ID" value="KRK40620.1"/>
    <property type="molecule type" value="Genomic_DNA"/>
</dbReference>
<reference evidence="2 3" key="1">
    <citation type="journal article" date="2015" name="Genome Announc.">
        <title>Expanding the biotechnology potential of lactobacilli through comparative genomics of 213 strains and associated genera.</title>
        <authorList>
            <person name="Sun Z."/>
            <person name="Harris H.M."/>
            <person name="McCann A."/>
            <person name="Guo C."/>
            <person name="Argimon S."/>
            <person name="Zhang W."/>
            <person name="Yang X."/>
            <person name="Jeffery I.B."/>
            <person name="Cooney J.C."/>
            <person name="Kagawa T.F."/>
            <person name="Liu W."/>
            <person name="Song Y."/>
            <person name="Salvetti E."/>
            <person name="Wrobel A."/>
            <person name="Rasinkangas P."/>
            <person name="Parkhill J."/>
            <person name="Rea M.C."/>
            <person name="O'Sullivan O."/>
            <person name="Ritari J."/>
            <person name="Douillard F.P."/>
            <person name="Paul Ross R."/>
            <person name="Yang R."/>
            <person name="Briner A.E."/>
            <person name="Felis G.E."/>
            <person name="de Vos W.M."/>
            <person name="Barrangou R."/>
            <person name="Klaenhammer T.R."/>
            <person name="Caufield P.W."/>
            <person name="Cui Y."/>
            <person name="Zhang H."/>
            <person name="O'Toole P.W."/>
        </authorList>
    </citation>
    <scope>NUCLEOTIDE SEQUENCE [LARGE SCALE GENOMIC DNA]</scope>
    <source>
        <strain evidence="2 3">DSM 20003</strain>
    </source>
</reference>
<accession>A0A0R1H202</accession>
<keyword evidence="1" id="KW-0812">Transmembrane</keyword>
<organism evidence="2 3">
    <name type="scientific">Loigolactobacillus bifermentans DSM 20003</name>
    <dbReference type="NCBI Taxonomy" id="1423726"/>
    <lineage>
        <taxon>Bacteria</taxon>
        <taxon>Bacillati</taxon>
        <taxon>Bacillota</taxon>
        <taxon>Bacilli</taxon>
        <taxon>Lactobacillales</taxon>
        <taxon>Lactobacillaceae</taxon>
        <taxon>Loigolactobacillus</taxon>
    </lineage>
</organism>
<feature type="transmembrane region" description="Helical" evidence="1">
    <location>
        <begin position="6"/>
        <end position="28"/>
    </location>
</feature>
<dbReference type="Proteomes" id="UP000051461">
    <property type="component" value="Unassembled WGS sequence"/>
</dbReference>
<dbReference type="InterPro" id="IPR007563">
    <property type="entry name" value="DUF554"/>
</dbReference>
<feature type="transmembrane region" description="Helical" evidence="1">
    <location>
        <begin position="157"/>
        <end position="190"/>
    </location>
</feature>
<keyword evidence="3" id="KW-1185">Reference proteome</keyword>
<comment type="caution">
    <text evidence="2">The sequence shown here is derived from an EMBL/GenBank/DDBJ whole genome shotgun (WGS) entry which is preliminary data.</text>
</comment>
<dbReference type="PANTHER" id="PTHR36111">
    <property type="entry name" value="INNER MEMBRANE PROTEIN-RELATED"/>
    <property type="match status" value="1"/>
</dbReference>
<dbReference type="PATRIC" id="fig|1423726.3.peg.30"/>
<gene>
    <name evidence="2" type="ORF">FC07_GL000028</name>
</gene>
<keyword evidence="1" id="KW-1133">Transmembrane helix</keyword>